<evidence type="ECO:0000256" key="5">
    <source>
        <dbReference type="PIRSR" id="PIRSR601382-1"/>
    </source>
</evidence>
<dbReference type="InterPro" id="IPR036026">
    <property type="entry name" value="Seven-hairpin_glycosidases"/>
</dbReference>
<evidence type="ECO:0000256" key="2">
    <source>
        <dbReference type="ARBA" id="ARBA00007658"/>
    </source>
</evidence>
<comment type="cofactor">
    <cofactor evidence="6">
        <name>Ca(2+)</name>
        <dbReference type="ChEBI" id="CHEBI:29108"/>
    </cofactor>
</comment>
<evidence type="ECO:0000313" key="10">
    <source>
        <dbReference type="EMBL" id="WZN64879.1"/>
    </source>
</evidence>
<reference evidence="10 11" key="1">
    <citation type="submission" date="2024-03" db="EMBL/GenBank/DDBJ databases">
        <title>Complete genome sequence of the green alga Chloropicon roscoffensis RCC1871.</title>
        <authorList>
            <person name="Lemieux C."/>
            <person name="Pombert J.-F."/>
            <person name="Otis C."/>
            <person name="Turmel M."/>
        </authorList>
    </citation>
    <scope>NUCLEOTIDE SEQUENCE [LARGE SCALE GENOMIC DNA]</scope>
    <source>
        <strain evidence="10 11">RCC1871</strain>
    </source>
</reference>
<evidence type="ECO:0000256" key="7">
    <source>
        <dbReference type="RuleBase" id="RU361193"/>
    </source>
</evidence>
<dbReference type="EMBL" id="CP151510">
    <property type="protein sequence ID" value="WZN64879.1"/>
    <property type="molecule type" value="Genomic_DNA"/>
</dbReference>
<feature type="active site" evidence="5">
    <location>
        <position position="476"/>
    </location>
</feature>
<accession>A0AAX4PGL0</accession>
<dbReference type="GO" id="GO:0005509">
    <property type="term" value="F:calcium ion binding"/>
    <property type="evidence" value="ECO:0007669"/>
    <property type="project" value="InterPro"/>
</dbReference>
<feature type="chain" id="PRO_5043691060" description="alpha-1,2-Mannosidase" evidence="9">
    <location>
        <begin position="26"/>
        <end position="788"/>
    </location>
</feature>
<dbReference type="SUPFAM" id="SSF48225">
    <property type="entry name" value="Seven-hairpin glycosidases"/>
    <property type="match status" value="1"/>
</dbReference>
<evidence type="ECO:0000256" key="6">
    <source>
        <dbReference type="PIRSR" id="PIRSR601382-2"/>
    </source>
</evidence>
<gene>
    <name evidence="10" type="ORF">HKI87_10g64360</name>
</gene>
<keyword evidence="6" id="KW-0479">Metal-binding</keyword>
<feature type="signal peptide" evidence="9">
    <location>
        <begin position="1"/>
        <end position="25"/>
    </location>
</feature>
<dbReference type="PRINTS" id="PR00747">
    <property type="entry name" value="GLYHDRLASE47"/>
</dbReference>
<feature type="active site" description="Proton donor" evidence="5">
    <location>
        <position position="455"/>
    </location>
</feature>
<dbReference type="Gene3D" id="1.50.10.10">
    <property type="match status" value="1"/>
</dbReference>
<dbReference type="GO" id="GO:0004571">
    <property type="term" value="F:mannosyl-oligosaccharide 1,2-alpha-mannosidase activity"/>
    <property type="evidence" value="ECO:0007669"/>
    <property type="project" value="InterPro"/>
</dbReference>
<dbReference type="GO" id="GO:0016020">
    <property type="term" value="C:membrane"/>
    <property type="evidence" value="ECO:0007669"/>
    <property type="project" value="InterPro"/>
</dbReference>
<comment type="similarity">
    <text evidence="2 7">Belongs to the glycosyl hydrolase 47 family.</text>
</comment>
<dbReference type="Proteomes" id="UP001472866">
    <property type="component" value="Chromosome 10"/>
</dbReference>
<evidence type="ECO:0000256" key="3">
    <source>
        <dbReference type="ARBA" id="ARBA00022824"/>
    </source>
</evidence>
<protein>
    <recommendedName>
        <fullName evidence="7">alpha-1,2-Mannosidase</fullName>
        <ecNumber evidence="7">3.2.1.-</ecNumber>
    </recommendedName>
</protein>
<dbReference type="GO" id="GO:1904380">
    <property type="term" value="P:endoplasmic reticulum mannose trimming"/>
    <property type="evidence" value="ECO:0007669"/>
    <property type="project" value="InterPro"/>
</dbReference>
<feature type="compositionally biased region" description="Acidic residues" evidence="8">
    <location>
        <begin position="686"/>
        <end position="707"/>
    </location>
</feature>
<dbReference type="InterPro" id="IPR012341">
    <property type="entry name" value="6hp_glycosidase-like_sf"/>
</dbReference>
<keyword evidence="7" id="KW-0378">Hydrolase</keyword>
<evidence type="ECO:0000313" key="11">
    <source>
        <dbReference type="Proteomes" id="UP001472866"/>
    </source>
</evidence>
<dbReference type="EC" id="3.2.1.-" evidence="7"/>
<dbReference type="InterPro" id="IPR001382">
    <property type="entry name" value="Glyco_hydro_47"/>
</dbReference>
<dbReference type="AlphaFoldDB" id="A0AAX4PGL0"/>
<keyword evidence="3" id="KW-0256">Endoplasmic reticulum</keyword>
<dbReference type="GO" id="GO:0005975">
    <property type="term" value="P:carbohydrate metabolic process"/>
    <property type="evidence" value="ECO:0007669"/>
    <property type="project" value="InterPro"/>
</dbReference>
<organism evidence="10 11">
    <name type="scientific">Chloropicon roscoffensis</name>
    <dbReference type="NCBI Taxonomy" id="1461544"/>
    <lineage>
        <taxon>Eukaryota</taxon>
        <taxon>Viridiplantae</taxon>
        <taxon>Chlorophyta</taxon>
        <taxon>Chloropicophyceae</taxon>
        <taxon>Chloropicales</taxon>
        <taxon>Chloropicaceae</taxon>
        <taxon>Chloropicon</taxon>
    </lineage>
</organism>
<dbReference type="InterPro" id="IPR044674">
    <property type="entry name" value="EDEM1/2/3"/>
</dbReference>
<feature type="active site" evidence="5">
    <location>
        <position position="296"/>
    </location>
</feature>
<name>A0AAX4PGL0_9CHLO</name>
<keyword evidence="9" id="KW-0732">Signal</keyword>
<keyword evidence="11" id="KW-1185">Reference proteome</keyword>
<feature type="binding site" evidence="6">
    <location>
        <position position="570"/>
    </location>
    <ligand>
        <name>Ca(2+)</name>
        <dbReference type="ChEBI" id="CHEBI:29108"/>
    </ligand>
</feature>
<keyword evidence="4" id="KW-0325">Glycoprotein</keyword>
<dbReference type="Pfam" id="PF01532">
    <property type="entry name" value="Glyco_hydro_47"/>
    <property type="match status" value="1"/>
</dbReference>
<keyword evidence="7" id="KW-0326">Glycosidase</keyword>
<evidence type="ECO:0000256" key="1">
    <source>
        <dbReference type="ARBA" id="ARBA00004240"/>
    </source>
</evidence>
<evidence type="ECO:0000256" key="8">
    <source>
        <dbReference type="SAM" id="MobiDB-lite"/>
    </source>
</evidence>
<dbReference type="PANTHER" id="PTHR45679:SF6">
    <property type="entry name" value="ER DEGRADATION-ENHANCING ALPHA-MANNOSIDASE-LIKE PROTEIN 2"/>
    <property type="match status" value="1"/>
</dbReference>
<sequence>MGLPVACALTIAAAVLSLVPRFADATPDLQVVSMAESHALREEVRDAFVHTYDSYMRNAFPKDELLPLSCEGKDTLGSYALTLVDSLDTLAVLGNWTEFGKSAKWVAENLKFSESDETVSVFETNIRVLGGLLSAHMLSEGFKEHEKEICEDAEEDEALGAQCEDVAGLETLRSYEGGLLRVALDLGKRLAAAFEDPRRRKPRTRTGLPFGAVNLRHGVAANETELASTAGAGTLAVEFGVLSRLTGDPLFEDLAKSSMRAIWERRSPITGLVGAHINISSGAWTHLDSGIGASVDSYYEYLLKGSVLLGLDDFAEMFRQAYHSVEENIRVGPWYVEVNMENGVLVWPIFNALQAFWPGLQTLTASCSGDHKHFSTGKMNSKRQFEEMLTYQTIARKLSEISRQEIGFGVPSANLIHDSYGCENRSDASSHDLSKAIETHGAMFSVWKRHGATPEGYSLSQVEPQHGQRAYALRPELVESTYYLYLATRDPAYLGVGREMLAAIQSRCRAKCGYASLADVDTGKRRDHMESFFLAETLKYLYLLFDAGARGLWREHRVVRHLPYDYVFSTEGHIFPLTNSLSAFGKPGKLDTRPLNSDCRGRESGCGDVLEGYCRPLHPIWDAPRYARHYLPFEEAVAEPSGGSSAAAGQPPAGASQGSAGVLDIQALLMKSLMKLQSKINQMFGSEDDGEEMESDSDSEAEVEGEDAPAGGAAVRRNWDVSKPNARILPSLQCRKQDLESLLRGERAQAKAHAEPRSLRDLQASLDAGVISPADFEEQHLLMAEAAR</sequence>
<proteinExistence type="inferred from homology"/>
<feature type="region of interest" description="Disordered" evidence="8">
    <location>
        <begin position="686"/>
        <end position="713"/>
    </location>
</feature>
<dbReference type="GO" id="GO:0044322">
    <property type="term" value="C:endoplasmic reticulum quality control compartment"/>
    <property type="evidence" value="ECO:0007669"/>
    <property type="project" value="GOC"/>
</dbReference>
<evidence type="ECO:0000256" key="4">
    <source>
        <dbReference type="ARBA" id="ARBA00023180"/>
    </source>
</evidence>
<dbReference type="PANTHER" id="PTHR45679">
    <property type="entry name" value="ER DEGRADATION-ENHANCING ALPHA-MANNOSIDASE-LIKE PROTEIN 2"/>
    <property type="match status" value="1"/>
</dbReference>
<comment type="subcellular location">
    <subcellularLocation>
        <location evidence="1">Endoplasmic reticulum</location>
    </subcellularLocation>
</comment>
<keyword evidence="6" id="KW-0106">Calcium</keyword>
<evidence type="ECO:0000256" key="9">
    <source>
        <dbReference type="SAM" id="SignalP"/>
    </source>
</evidence>
<feature type="active site" description="Proton donor" evidence="5">
    <location>
        <position position="123"/>
    </location>
</feature>